<dbReference type="SMART" id="SM00421">
    <property type="entry name" value="HTH_LUXR"/>
    <property type="match status" value="1"/>
</dbReference>
<dbReference type="Proteomes" id="UP000317238">
    <property type="component" value="Unassembled WGS sequence"/>
</dbReference>
<dbReference type="OrthoDB" id="271936at2"/>
<keyword evidence="8" id="KW-1185">Reference proteome</keyword>
<evidence type="ECO:0000256" key="2">
    <source>
        <dbReference type="PROSITE-ProRule" id="PRU00169"/>
    </source>
</evidence>
<dbReference type="PROSITE" id="PS50110">
    <property type="entry name" value="RESPONSE_REGULATORY"/>
    <property type="match status" value="1"/>
</dbReference>
<evidence type="ECO:0000259" key="3">
    <source>
        <dbReference type="PROSITE" id="PS50043"/>
    </source>
</evidence>
<feature type="modified residue" description="4-aspartylphosphate" evidence="2">
    <location>
        <position position="67"/>
    </location>
</feature>
<dbReference type="AlphaFoldDB" id="A0A5C6FJV0"/>
<dbReference type="InterPro" id="IPR036388">
    <property type="entry name" value="WH-like_DNA-bd_sf"/>
</dbReference>
<dbReference type="PANTHER" id="PTHR43214">
    <property type="entry name" value="TWO-COMPONENT RESPONSE REGULATOR"/>
    <property type="match status" value="1"/>
</dbReference>
<dbReference type="EMBL" id="SJPL01000001">
    <property type="protein sequence ID" value="TWT68334.1"/>
    <property type="molecule type" value="Genomic_DNA"/>
</dbReference>
<dbReference type="PRINTS" id="PR00038">
    <property type="entry name" value="HTHLUXR"/>
</dbReference>
<evidence type="ECO:0000313" key="8">
    <source>
        <dbReference type="Proteomes" id="UP000317238"/>
    </source>
</evidence>
<accession>A0A5C5XZL5</accession>
<keyword evidence="1" id="KW-0238">DNA-binding</keyword>
<dbReference type="PANTHER" id="PTHR43214:SF44">
    <property type="entry name" value="TWO-COMPONENT RESPONSE REGULATOR"/>
    <property type="match status" value="1"/>
</dbReference>
<dbReference type="EMBL" id="SJPZ01000002">
    <property type="protein sequence ID" value="TWU61689.1"/>
    <property type="molecule type" value="Genomic_DNA"/>
</dbReference>
<name>A0A5C6FJV0_9PLAN</name>
<dbReference type="InterPro" id="IPR039420">
    <property type="entry name" value="WalR-like"/>
</dbReference>
<dbReference type="CDD" id="cd06170">
    <property type="entry name" value="LuxR_C_like"/>
    <property type="match status" value="1"/>
</dbReference>
<organism evidence="6 7">
    <name type="scientific">Crateriforma conspicua</name>
    <dbReference type="NCBI Taxonomy" id="2527996"/>
    <lineage>
        <taxon>Bacteria</taxon>
        <taxon>Pseudomonadati</taxon>
        <taxon>Planctomycetota</taxon>
        <taxon>Planctomycetia</taxon>
        <taxon>Planctomycetales</taxon>
        <taxon>Planctomycetaceae</taxon>
        <taxon>Crateriforma</taxon>
    </lineage>
</organism>
<comment type="caution">
    <text evidence="6">The sequence shown here is derived from an EMBL/GenBank/DDBJ whole genome shotgun (WGS) entry which is preliminary data.</text>
</comment>
<protein>
    <submittedName>
        <fullName evidence="6">Transcriptional regulatory protein TdiR</fullName>
    </submittedName>
</protein>
<sequence length="227" mass="25042">MTDTMPATTSNGRTAESVVYLIDDYPDDLLLLRKLCESIGLKVRTFASPTEFLQLADLGAKGCIVVDLMMPQMSGLELHRELASRGSSIPIIVVTAHADAATCREAFKSGVFDFIEKSFNPHELVQVIQKALRHSEDTEHVSRIREQSLINLDRISPREREVMELLAAGKTLKEIGQSLGISVQTASKHRGKLFEKLDVQNEVELFKLLLTVNPDRGRPSAGEASGV</sequence>
<gene>
    <name evidence="6" type="primary">tdiR</name>
    <name evidence="5" type="ORF">Pan14r_05780</name>
    <name evidence="6" type="ORF">V7x_33770</name>
</gene>
<dbReference type="InterPro" id="IPR001789">
    <property type="entry name" value="Sig_transdc_resp-reg_receiver"/>
</dbReference>
<dbReference type="Pfam" id="PF00196">
    <property type="entry name" value="GerE"/>
    <property type="match status" value="1"/>
</dbReference>
<keyword evidence="2" id="KW-0597">Phosphoprotein</keyword>
<accession>A0A5C6FJV0</accession>
<dbReference type="GO" id="GO:0003677">
    <property type="term" value="F:DNA binding"/>
    <property type="evidence" value="ECO:0007669"/>
    <property type="project" value="UniProtKB-KW"/>
</dbReference>
<feature type="domain" description="Response regulatory" evidence="4">
    <location>
        <begin position="18"/>
        <end position="132"/>
    </location>
</feature>
<evidence type="ECO:0000313" key="7">
    <source>
        <dbReference type="Proteomes" id="UP000316476"/>
    </source>
</evidence>
<dbReference type="InterPro" id="IPR000792">
    <property type="entry name" value="Tscrpt_reg_LuxR_C"/>
</dbReference>
<dbReference type="PROSITE" id="PS50043">
    <property type="entry name" value="HTH_LUXR_2"/>
    <property type="match status" value="1"/>
</dbReference>
<dbReference type="SUPFAM" id="SSF52172">
    <property type="entry name" value="CheY-like"/>
    <property type="match status" value="1"/>
</dbReference>
<dbReference type="GO" id="GO:0000160">
    <property type="term" value="P:phosphorelay signal transduction system"/>
    <property type="evidence" value="ECO:0007669"/>
    <property type="project" value="InterPro"/>
</dbReference>
<dbReference type="InterPro" id="IPR011006">
    <property type="entry name" value="CheY-like_superfamily"/>
</dbReference>
<evidence type="ECO:0000259" key="4">
    <source>
        <dbReference type="PROSITE" id="PS50110"/>
    </source>
</evidence>
<evidence type="ECO:0000313" key="6">
    <source>
        <dbReference type="EMBL" id="TWU61689.1"/>
    </source>
</evidence>
<dbReference type="Proteomes" id="UP000316476">
    <property type="component" value="Unassembled WGS sequence"/>
</dbReference>
<dbReference type="RefSeq" id="WP_145296606.1">
    <property type="nucleotide sequence ID" value="NZ_SJPL01000001.1"/>
</dbReference>
<proteinExistence type="predicted"/>
<evidence type="ECO:0000256" key="1">
    <source>
        <dbReference type="ARBA" id="ARBA00023125"/>
    </source>
</evidence>
<feature type="domain" description="HTH luxR-type" evidence="3">
    <location>
        <begin position="148"/>
        <end position="213"/>
    </location>
</feature>
<dbReference type="Gene3D" id="1.10.10.10">
    <property type="entry name" value="Winged helix-like DNA-binding domain superfamily/Winged helix DNA-binding domain"/>
    <property type="match status" value="1"/>
</dbReference>
<dbReference type="Pfam" id="PF00072">
    <property type="entry name" value="Response_reg"/>
    <property type="match status" value="1"/>
</dbReference>
<dbReference type="GO" id="GO:0006355">
    <property type="term" value="P:regulation of DNA-templated transcription"/>
    <property type="evidence" value="ECO:0007669"/>
    <property type="project" value="InterPro"/>
</dbReference>
<dbReference type="InterPro" id="IPR016032">
    <property type="entry name" value="Sig_transdc_resp-reg_C-effctor"/>
</dbReference>
<dbReference type="SUPFAM" id="SSF46894">
    <property type="entry name" value="C-terminal effector domain of the bipartite response regulators"/>
    <property type="match status" value="1"/>
</dbReference>
<evidence type="ECO:0000313" key="5">
    <source>
        <dbReference type="EMBL" id="TWT68334.1"/>
    </source>
</evidence>
<dbReference type="Gene3D" id="3.40.50.2300">
    <property type="match status" value="1"/>
</dbReference>
<reference evidence="7 8" key="1">
    <citation type="submission" date="2019-02" db="EMBL/GenBank/DDBJ databases">
        <title>Deep-cultivation of Planctomycetes and their phenomic and genomic characterization uncovers novel biology.</title>
        <authorList>
            <person name="Wiegand S."/>
            <person name="Jogler M."/>
            <person name="Boedeker C."/>
            <person name="Pinto D."/>
            <person name="Vollmers J."/>
            <person name="Rivas-Marin E."/>
            <person name="Kohn T."/>
            <person name="Peeters S.H."/>
            <person name="Heuer A."/>
            <person name="Rast P."/>
            <person name="Oberbeckmann S."/>
            <person name="Bunk B."/>
            <person name="Jeske O."/>
            <person name="Meyerdierks A."/>
            <person name="Storesund J.E."/>
            <person name="Kallscheuer N."/>
            <person name="Luecker S."/>
            <person name="Lage O.M."/>
            <person name="Pohl T."/>
            <person name="Merkel B.J."/>
            <person name="Hornburger P."/>
            <person name="Mueller R.-W."/>
            <person name="Bruemmer F."/>
            <person name="Labrenz M."/>
            <person name="Spormann A.M."/>
            <person name="Op Den Camp H."/>
            <person name="Overmann J."/>
            <person name="Amann R."/>
            <person name="Jetten M.S.M."/>
            <person name="Mascher T."/>
            <person name="Medema M.H."/>
            <person name="Devos D.P."/>
            <person name="Kaster A.-K."/>
            <person name="Ovreas L."/>
            <person name="Rohde M."/>
            <person name="Galperin M.Y."/>
            <person name="Jogler C."/>
        </authorList>
    </citation>
    <scope>NUCLEOTIDE SEQUENCE [LARGE SCALE GENOMIC DNA]</scope>
    <source>
        <strain evidence="5 8">Pan14r</strain>
        <strain evidence="6 7">V7</strain>
    </source>
</reference>
<dbReference type="SMART" id="SM00448">
    <property type="entry name" value="REC"/>
    <property type="match status" value="1"/>
</dbReference>